<reference evidence="2 3" key="1">
    <citation type="submission" date="2023-10" db="EMBL/GenBank/DDBJ databases">
        <authorList>
            <person name="Robby Concha-Eloko"/>
            <person name="Pilar Barberan- Martinez"/>
            <person name="Rafael Sanjuan"/>
            <person name="Pilar Domingo-Calap"/>
        </authorList>
    </citation>
    <scope>NUCLEOTIDE SEQUENCE [LARGE SCALE GENOMIC DNA]</scope>
</reference>
<accession>A0AAV1MKR4</accession>
<feature type="transmembrane region" description="Helical" evidence="1">
    <location>
        <begin position="43"/>
        <end position="65"/>
    </location>
</feature>
<evidence type="ECO:0000256" key="1">
    <source>
        <dbReference type="SAM" id="Phobius"/>
    </source>
</evidence>
<keyword evidence="3" id="KW-1185">Reference proteome</keyword>
<evidence type="ECO:0000313" key="3">
    <source>
        <dbReference type="Proteomes" id="UP001497584"/>
    </source>
</evidence>
<dbReference type="EMBL" id="OY979414">
    <property type="protein sequence ID" value="CAK6604885.1"/>
    <property type="molecule type" value="Genomic_DNA"/>
</dbReference>
<protein>
    <submittedName>
        <fullName evidence="2">Uncharacterized protein</fullName>
    </submittedName>
</protein>
<sequence length="66" mass="7788">MNFYEILFIVLLWLWTINAFGVKETHQLLFNGKVVVTRNNKKWAWFFLATAIFHSASFIYFSVIAA</sequence>
<name>A0AAV1MKR4_9CAUD</name>
<keyword evidence="1" id="KW-1133">Transmembrane helix</keyword>
<gene>
    <name evidence="2" type="ORF">K61PH164C1_LOCUS32</name>
</gene>
<evidence type="ECO:0000313" key="2">
    <source>
        <dbReference type="EMBL" id="CAK6604885.1"/>
    </source>
</evidence>
<keyword evidence="1" id="KW-0812">Transmembrane</keyword>
<proteinExistence type="predicted"/>
<organism evidence="2 3">
    <name type="scientific">Klebsiella phage vB_Kpn_K61PH164C1</name>
    <dbReference type="NCBI Taxonomy" id="3071663"/>
    <lineage>
        <taxon>Viruses</taxon>
        <taxon>Duplodnaviria</taxon>
        <taxon>Heunggongvirae</taxon>
        <taxon>Uroviricota</taxon>
        <taxon>Caudoviricetes</taxon>
        <taxon>Autographivirales</taxon>
        <taxon>Autosignataviridae</taxon>
        <taxon>Molineuxvirinae</taxon>
        <taxon>Gansuvirus</taxon>
        <taxon>Gansuvirus K61PH164C1</taxon>
    </lineage>
</organism>
<keyword evidence="1" id="KW-0472">Membrane</keyword>
<dbReference type="Proteomes" id="UP001497584">
    <property type="component" value="Chromosome"/>
</dbReference>